<keyword evidence="2" id="KW-0472">Membrane</keyword>
<dbReference type="GO" id="GO:0016740">
    <property type="term" value="F:transferase activity"/>
    <property type="evidence" value="ECO:0007669"/>
    <property type="project" value="InterPro"/>
</dbReference>
<dbReference type="Gene3D" id="3.30.40.10">
    <property type="entry name" value="Zinc/RING finger domain, C3HC4 (zinc finger)"/>
    <property type="match status" value="1"/>
</dbReference>
<dbReference type="Pfam" id="PF13639">
    <property type="entry name" value="zf-RING_2"/>
    <property type="match status" value="1"/>
</dbReference>
<dbReference type="InterPro" id="IPR001841">
    <property type="entry name" value="Znf_RING"/>
</dbReference>
<reference evidence="4" key="1">
    <citation type="submission" date="2023-10" db="EMBL/GenBank/DDBJ databases">
        <authorList>
            <person name="Domelevo Entfellner J.-B."/>
        </authorList>
    </citation>
    <scope>NUCLEOTIDE SEQUENCE</scope>
</reference>
<evidence type="ECO:0000256" key="2">
    <source>
        <dbReference type="SAM" id="Phobius"/>
    </source>
</evidence>
<dbReference type="SUPFAM" id="SSF57850">
    <property type="entry name" value="RING/U-box"/>
    <property type="match status" value="1"/>
</dbReference>
<dbReference type="InterPro" id="IPR044289">
    <property type="entry name" value="ATL67-70"/>
</dbReference>
<accession>A0AA86VRC2</accession>
<feature type="domain" description="RING-type" evidence="3">
    <location>
        <begin position="179"/>
        <end position="217"/>
    </location>
</feature>
<dbReference type="Proteomes" id="UP001189624">
    <property type="component" value="Chromosome 5"/>
</dbReference>
<dbReference type="AlphaFoldDB" id="A0AA86VRC2"/>
<evidence type="ECO:0000313" key="4">
    <source>
        <dbReference type="EMBL" id="CAJ1958779.1"/>
    </source>
</evidence>
<keyword evidence="2" id="KW-0812">Transmembrane</keyword>
<gene>
    <name evidence="4" type="ORF">AYBTSS11_LOCUS17920</name>
</gene>
<dbReference type="EMBL" id="OY731402">
    <property type="protein sequence ID" value="CAJ1958779.1"/>
    <property type="molecule type" value="Genomic_DNA"/>
</dbReference>
<dbReference type="InterPro" id="IPR013083">
    <property type="entry name" value="Znf_RING/FYVE/PHD"/>
</dbReference>
<feature type="region of interest" description="Disordered" evidence="1">
    <location>
        <begin position="1"/>
        <end position="22"/>
    </location>
</feature>
<evidence type="ECO:0000313" key="5">
    <source>
        <dbReference type="Proteomes" id="UP001189624"/>
    </source>
</evidence>
<dbReference type="PANTHER" id="PTHR46592">
    <property type="entry name" value="RING-H2 FINGER PROTEIN ATL67"/>
    <property type="match status" value="1"/>
</dbReference>
<feature type="transmembrane region" description="Helical" evidence="2">
    <location>
        <begin position="90"/>
        <end position="115"/>
    </location>
</feature>
<protein>
    <recommendedName>
        <fullName evidence="3">RING-type domain-containing protein</fullName>
    </recommendedName>
</protein>
<sequence>MRSKEQNIRSRSARRRPEISPPARMQFDERKVIYFFPAECGSNQAIQLLHSFTSTLSSKPNPFSHFQILSLMSAASPPPSAAATTTGVGLGYGIAIAVSILVLISSIMLASYACVRIKSNSRGTLNNTYYDQTEPNNTIRDSAGPRPMVLGLEKPVIEAYPKIVVGESGRLPRPDDRGLCEYLPKEAVRCVPSCHHCFHADSVDVWLRMSATCPLCRNSPSPSPAPTPLSEIVPLPFHAR</sequence>
<evidence type="ECO:0000259" key="3">
    <source>
        <dbReference type="Pfam" id="PF13639"/>
    </source>
</evidence>
<organism evidence="4 5">
    <name type="scientific">Sphenostylis stenocarpa</name>
    <dbReference type="NCBI Taxonomy" id="92480"/>
    <lineage>
        <taxon>Eukaryota</taxon>
        <taxon>Viridiplantae</taxon>
        <taxon>Streptophyta</taxon>
        <taxon>Embryophyta</taxon>
        <taxon>Tracheophyta</taxon>
        <taxon>Spermatophyta</taxon>
        <taxon>Magnoliopsida</taxon>
        <taxon>eudicotyledons</taxon>
        <taxon>Gunneridae</taxon>
        <taxon>Pentapetalae</taxon>
        <taxon>rosids</taxon>
        <taxon>fabids</taxon>
        <taxon>Fabales</taxon>
        <taxon>Fabaceae</taxon>
        <taxon>Papilionoideae</taxon>
        <taxon>50 kb inversion clade</taxon>
        <taxon>NPAAA clade</taxon>
        <taxon>indigoferoid/millettioid clade</taxon>
        <taxon>Phaseoleae</taxon>
        <taxon>Sphenostylis</taxon>
    </lineage>
</organism>
<keyword evidence="2" id="KW-1133">Transmembrane helix</keyword>
<dbReference type="PANTHER" id="PTHR46592:SF14">
    <property type="entry name" value="RING-TYPE DOMAIN-CONTAINING PROTEIN"/>
    <property type="match status" value="1"/>
</dbReference>
<evidence type="ECO:0000256" key="1">
    <source>
        <dbReference type="SAM" id="MobiDB-lite"/>
    </source>
</evidence>
<dbReference type="Gramene" id="rna-AYBTSS11_LOCUS17920">
    <property type="protein sequence ID" value="CAJ1958779.1"/>
    <property type="gene ID" value="gene-AYBTSS11_LOCUS17920"/>
</dbReference>
<keyword evidence="5" id="KW-1185">Reference proteome</keyword>
<name>A0AA86VRC2_9FABA</name>
<dbReference type="GO" id="GO:0016567">
    <property type="term" value="P:protein ubiquitination"/>
    <property type="evidence" value="ECO:0007669"/>
    <property type="project" value="InterPro"/>
</dbReference>
<proteinExistence type="predicted"/>